<dbReference type="InterPro" id="IPR036397">
    <property type="entry name" value="RNaseH_sf"/>
</dbReference>
<evidence type="ECO:0000313" key="3">
    <source>
        <dbReference type="EMBL" id="AWH95944.1"/>
    </source>
</evidence>
<dbReference type="EMBL" id="CP015453">
    <property type="protein sequence ID" value="AWH95944.1"/>
    <property type="molecule type" value="Genomic_DNA"/>
</dbReference>
<dbReference type="Proteomes" id="UP000244903">
    <property type="component" value="Chromosome"/>
</dbReference>
<evidence type="ECO:0000259" key="2">
    <source>
        <dbReference type="PROSITE" id="PS50994"/>
    </source>
</evidence>
<keyword evidence="4" id="KW-1185">Reference proteome</keyword>
<reference evidence="3 4" key="1">
    <citation type="submission" date="2016-04" db="EMBL/GenBank/DDBJ databases">
        <title>Complete genome sequence of the haloalkaliphilic hydrocarbon-degrading bacterium Dietzia psychralcaliphila ILA-1T, isolated from a drain of a fish product-processing plant.</title>
        <authorList>
            <person name="Zhao J."/>
            <person name="Hu B."/>
            <person name="Geng S."/>
            <person name="Nie Y."/>
            <person name="Tang Y."/>
        </authorList>
    </citation>
    <scope>NUCLEOTIDE SEQUENCE [LARGE SCALE GENOMIC DNA]</scope>
    <source>
        <strain evidence="3 4">ILA-1</strain>
    </source>
</reference>
<name>A0AAD0JSB1_9ACTN</name>
<evidence type="ECO:0000313" key="4">
    <source>
        <dbReference type="Proteomes" id="UP000244903"/>
    </source>
</evidence>
<feature type="domain" description="Integrase catalytic" evidence="2">
    <location>
        <begin position="108"/>
        <end position="279"/>
    </location>
</feature>
<dbReference type="NCBIfam" id="NF033546">
    <property type="entry name" value="transpos_IS21"/>
    <property type="match status" value="1"/>
</dbReference>
<organism evidence="3 4">
    <name type="scientific">Dietzia psychralcaliphila</name>
    <dbReference type="NCBI Taxonomy" id="139021"/>
    <lineage>
        <taxon>Bacteria</taxon>
        <taxon>Bacillati</taxon>
        <taxon>Actinomycetota</taxon>
        <taxon>Actinomycetes</taxon>
        <taxon>Mycobacteriales</taxon>
        <taxon>Dietziaceae</taxon>
        <taxon>Dietzia</taxon>
    </lineage>
</organism>
<sequence>MEQWAEIRRLHNSEGVPIKEISRRLGIARNTVRSALASSEPPKYKRAPKGSLADAFEPDIRKLLAEYPTMPATVIAERIEWPHSMTVLKDRVRAIRPEYRGVDPADRIEHKPGDTTQCDLWFPKTPIPLGAGQSAQMPVLVMTLAFSRYISATMIPSRMAGDILAGMWLLLGQLGAVSHRLWWDRESAIATSAGKPTVDAAAFAGTLSSKLVIAPPRDPEFKGMVERHNGYLGQSFMAGRTFAGPADFNDQLTEWLATANTRTVRVLGSRPVDALVEDRARMLALPPVAPTTGLRTTVRLARDYYVRIDSVDYSVDPRVIGRLVEVVASLHTVTVTCAGAVVAEHRRSWSRRGTVTSPEHVDLAKQLRVDYWQRVREQPPMSSFTDPVVRSLRDYDDLYDVDFAGNAAVDSEVSA</sequence>
<dbReference type="GO" id="GO:0015074">
    <property type="term" value="P:DNA integration"/>
    <property type="evidence" value="ECO:0007669"/>
    <property type="project" value="InterPro"/>
</dbReference>
<protein>
    <submittedName>
        <fullName evidence="3">Transposase</fullName>
    </submittedName>
</protein>
<dbReference type="Gene3D" id="1.10.10.60">
    <property type="entry name" value="Homeodomain-like"/>
    <property type="match status" value="1"/>
</dbReference>
<dbReference type="AlphaFoldDB" id="A0AAD0JSB1"/>
<dbReference type="InterPro" id="IPR001584">
    <property type="entry name" value="Integrase_cat-core"/>
</dbReference>
<dbReference type="GO" id="GO:0003676">
    <property type="term" value="F:nucleic acid binding"/>
    <property type="evidence" value="ECO:0007669"/>
    <property type="project" value="InterPro"/>
</dbReference>
<dbReference type="PANTHER" id="PTHR35004:SF8">
    <property type="entry name" value="TRANSPOSASE RV3428C-RELATED"/>
    <property type="match status" value="1"/>
</dbReference>
<dbReference type="PANTHER" id="PTHR35004">
    <property type="entry name" value="TRANSPOSASE RV3428C-RELATED"/>
    <property type="match status" value="1"/>
</dbReference>
<dbReference type="Pfam" id="PF22483">
    <property type="entry name" value="Mu-transpos_C_2"/>
    <property type="match status" value="1"/>
</dbReference>
<dbReference type="KEGG" id="dpc:A6048_11010"/>
<dbReference type="Gene3D" id="3.30.420.10">
    <property type="entry name" value="Ribonuclease H-like superfamily/Ribonuclease H"/>
    <property type="match status" value="1"/>
</dbReference>
<accession>A0AAD0JSB1</accession>
<gene>
    <name evidence="3" type="ORF">A6048_11010</name>
</gene>
<dbReference type="InterPro" id="IPR054353">
    <property type="entry name" value="IstA-like_C"/>
</dbReference>
<evidence type="ECO:0000256" key="1">
    <source>
        <dbReference type="ARBA" id="ARBA00009277"/>
    </source>
</evidence>
<dbReference type="SUPFAM" id="SSF53098">
    <property type="entry name" value="Ribonuclease H-like"/>
    <property type="match status" value="1"/>
</dbReference>
<dbReference type="InterPro" id="IPR012337">
    <property type="entry name" value="RNaseH-like_sf"/>
</dbReference>
<proteinExistence type="inferred from homology"/>
<comment type="similarity">
    <text evidence="1">Belongs to the transposase IS21/IS408/IS1162 family.</text>
</comment>
<dbReference type="PROSITE" id="PS50994">
    <property type="entry name" value="INTEGRASE"/>
    <property type="match status" value="1"/>
</dbReference>